<reference evidence="4 5" key="1">
    <citation type="submission" date="2017-05" db="EMBL/GenBank/DDBJ databases">
        <title>Lactobacillus nurukis nov., sp. nov., isolated from nuruk.</title>
        <authorList>
            <person name="Kim S.-J."/>
        </authorList>
    </citation>
    <scope>NUCLEOTIDE SEQUENCE [LARGE SCALE GENOMIC DNA]</scope>
    <source>
        <strain evidence="4 5">SYF10-1a</strain>
    </source>
</reference>
<comment type="caution">
    <text evidence="4">The sequence shown here is derived from an EMBL/GenBank/DDBJ whole genome shotgun (WGS) entry which is preliminary data.</text>
</comment>
<dbReference type="Proteomes" id="UP000235649">
    <property type="component" value="Unassembled WGS sequence"/>
</dbReference>
<dbReference type="AlphaFoldDB" id="A0A2N7ATX9"/>
<feature type="compositionally biased region" description="Basic and acidic residues" evidence="1">
    <location>
        <begin position="580"/>
        <end position="596"/>
    </location>
</feature>
<feature type="compositionally biased region" description="Low complexity" evidence="1">
    <location>
        <begin position="428"/>
        <end position="438"/>
    </location>
</feature>
<evidence type="ECO:0000256" key="1">
    <source>
        <dbReference type="SAM" id="MobiDB-lite"/>
    </source>
</evidence>
<proteinExistence type="predicted"/>
<sequence length="743" mass="83043">MIYHLPKLQVGDRKGQYRETLTCITHDSVSKNEEINQTLQIDFTARNDGSIGYQLLQNENYIYFEGQQYQIKQADKDDEAYDNKRTVSATHIWFDCQHVWQYDKLKGTKKLSASDLMSFVFDQNSLGTKGFTWSVENSTDTATFTDYGEKSGMDCIKDCIEKFNLVVIADNKNLKLIPMDNFQHKTNKAFKYIHDTPTFKVTIDTTDLQNIARVYGKTDAPVTSVIGTAIGTINTMDTSGAPVVTDPDKPTNVVQYLPNGTKWVMDSKMTANSEVWYRVSTDGWVNEKYVTFEKGGDIKPENHIITEVLGQGTIKAADEKQTSDGDNTDILPIGNASGTISTMDSDGAPVYSEPGNTNVIDHLTNGSSWVTTSKQVIDGTTYYRIATNEWVSSKYLTFDKTGNVKPEDHTIKRVTGQGTVKKSEKSSSSDSENDSSNDSSKDNLVYVYDSPFTPQSKTGRTLNPGDQYKISSEVSGGAQDKGWYQVGTNEWVESDSFDFTNSTDVAVSEDDSAPTEVTIYDSPFSDHKEVGRKLPNGSRWKINGEVTEGANGKTWYRVGVNEWVSSDNFDFTADNDVEPSEVKDSDDSDSNDDHSKDYFQPFIIRDEKSIQEWGELPGAPITNEDIEDPVEMRKYALSQMKTEPEVQISLTYTGSDKFKLGDMVYCDIPAENFTTWVTVTAVKYNPLSYQRIYELSLNSTPQTLTDYILSENKSLMDARQNAAMSLSNGAIASPWLSMKVGEV</sequence>
<dbReference type="Gene3D" id="6.20.110.10">
    <property type="match status" value="1"/>
</dbReference>
<evidence type="ECO:0008006" key="6">
    <source>
        <dbReference type="Google" id="ProtNLM"/>
    </source>
</evidence>
<keyword evidence="5" id="KW-1185">Reference proteome</keyword>
<feature type="domain" description="Prophage endopeptidase tail N-terminal" evidence="3">
    <location>
        <begin position="10"/>
        <end position="91"/>
    </location>
</feature>
<dbReference type="Pfam" id="PF06605">
    <property type="entry name" value="Prophage_tail"/>
    <property type="match status" value="1"/>
</dbReference>
<evidence type="ECO:0000259" key="2">
    <source>
        <dbReference type="Pfam" id="PF06605"/>
    </source>
</evidence>
<feature type="domain" description="Tail spike" evidence="2">
    <location>
        <begin position="93"/>
        <end position="708"/>
    </location>
</feature>
<name>A0A2N7ATX9_9LACO</name>
<dbReference type="InterPro" id="IPR010572">
    <property type="entry name" value="Tail_dom"/>
</dbReference>
<dbReference type="OrthoDB" id="2404328at2"/>
<accession>A0A2N7ATX9</accession>
<dbReference type="RefSeq" id="WP_102196241.1">
    <property type="nucleotide sequence ID" value="NZ_NIPR01000022.1"/>
</dbReference>
<organism evidence="4 5">
    <name type="scientific">Companilactobacillus nuruki</name>
    <dbReference type="NCBI Taxonomy" id="1993540"/>
    <lineage>
        <taxon>Bacteria</taxon>
        <taxon>Bacillati</taxon>
        <taxon>Bacillota</taxon>
        <taxon>Bacilli</taxon>
        <taxon>Lactobacillales</taxon>
        <taxon>Lactobacillaceae</taxon>
        <taxon>Companilactobacillus</taxon>
    </lineage>
</organism>
<protein>
    <recommendedName>
        <fullName evidence="6">Prophage tail endopeptidase domain-containing protein</fullName>
    </recommendedName>
</protein>
<dbReference type="InterPro" id="IPR044051">
    <property type="entry name" value="Prophage_tail_N"/>
</dbReference>
<feature type="region of interest" description="Disordered" evidence="1">
    <location>
        <begin position="405"/>
        <end position="444"/>
    </location>
</feature>
<dbReference type="Gene3D" id="3.55.50.40">
    <property type="match status" value="1"/>
</dbReference>
<dbReference type="EMBL" id="NIPR01000022">
    <property type="protein sequence ID" value="PMD70252.1"/>
    <property type="molecule type" value="Genomic_DNA"/>
</dbReference>
<feature type="region of interest" description="Disordered" evidence="1">
    <location>
        <begin position="570"/>
        <end position="596"/>
    </location>
</feature>
<evidence type="ECO:0000313" key="5">
    <source>
        <dbReference type="Proteomes" id="UP000235649"/>
    </source>
</evidence>
<dbReference type="Pfam" id="PF18994">
    <property type="entry name" value="Prophage_tailD1"/>
    <property type="match status" value="1"/>
</dbReference>
<evidence type="ECO:0000259" key="3">
    <source>
        <dbReference type="Pfam" id="PF18994"/>
    </source>
</evidence>
<evidence type="ECO:0000313" key="4">
    <source>
        <dbReference type="EMBL" id="PMD70252.1"/>
    </source>
</evidence>
<gene>
    <name evidence="4" type="ORF">CBP76_07100</name>
</gene>